<evidence type="ECO:0000256" key="2">
    <source>
        <dbReference type="RuleBase" id="RU362080"/>
    </source>
</evidence>
<dbReference type="NCBIfam" id="TIGR01552">
    <property type="entry name" value="phd_fam"/>
    <property type="match status" value="1"/>
</dbReference>
<dbReference type="EMBL" id="VDUZ01000004">
    <property type="protein sequence ID" value="TXL80300.1"/>
    <property type="molecule type" value="Genomic_DNA"/>
</dbReference>
<dbReference type="OrthoDB" id="7276624at2"/>
<comment type="caution">
    <text evidence="3">The sequence shown here is derived from an EMBL/GenBank/DDBJ whole genome shotgun (WGS) entry which is preliminary data.</text>
</comment>
<dbReference type="AlphaFoldDB" id="A0A5C8PSJ2"/>
<dbReference type="Proteomes" id="UP000321638">
    <property type="component" value="Unassembled WGS sequence"/>
</dbReference>
<sequence>MAPRGTDTYMTVHLDSDSHCDRRPAPPAAPVLSLRARGAYVLRQRRDPVLQMRSMTARDANQNFSKILSEVEKGETVLITKNGRTVAELRPRSDDPREDPEWRAAYERMVTLMRETPATGFRVGKVTEDDKYGDPPA</sequence>
<gene>
    <name evidence="3" type="ORF">FHP25_04510</name>
</gene>
<organism evidence="3 4">
    <name type="scientific">Vineibacter terrae</name>
    <dbReference type="NCBI Taxonomy" id="2586908"/>
    <lineage>
        <taxon>Bacteria</taxon>
        <taxon>Pseudomonadati</taxon>
        <taxon>Pseudomonadota</taxon>
        <taxon>Alphaproteobacteria</taxon>
        <taxon>Hyphomicrobiales</taxon>
        <taxon>Vineibacter</taxon>
    </lineage>
</organism>
<accession>A0A5C8PSJ2</accession>
<dbReference type="SUPFAM" id="SSF143120">
    <property type="entry name" value="YefM-like"/>
    <property type="match status" value="1"/>
</dbReference>
<protein>
    <recommendedName>
        <fullName evidence="2">Antitoxin</fullName>
    </recommendedName>
</protein>
<comment type="similarity">
    <text evidence="1 2">Belongs to the phD/YefM antitoxin family.</text>
</comment>
<reference evidence="3 4" key="1">
    <citation type="submission" date="2019-06" db="EMBL/GenBank/DDBJ databases">
        <title>New taxonomy in bacterial strain CC-CFT640, isolated from vineyard.</title>
        <authorList>
            <person name="Lin S.-Y."/>
            <person name="Tsai C.-F."/>
            <person name="Young C.-C."/>
        </authorList>
    </citation>
    <scope>NUCLEOTIDE SEQUENCE [LARGE SCALE GENOMIC DNA]</scope>
    <source>
        <strain evidence="3 4">CC-CFT640</strain>
    </source>
</reference>
<dbReference type="InterPro" id="IPR036165">
    <property type="entry name" value="YefM-like_sf"/>
</dbReference>
<comment type="function">
    <text evidence="2">Antitoxin component of a type II toxin-antitoxin (TA) system.</text>
</comment>
<dbReference type="Pfam" id="PF02604">
    <property type="entry name" value="PhdYeFM_antitox"/>
    <property type="match status" value="1"/>
</dbReference>
<dbReference type="Gene3D" id="3.40.1620.10">
    <property type="entry name" value="YefM-like domain"/>
    <property type="match status" value="1"/>
</dbReference>
<proteinExistence type="inferred from homology"/>
<dbReference type="InterPro" id="IPR006442">
    <property type="entry name" value="Antitoxin_Phd/YefM"/>
</dbReference>
<keyword evidence="4" id="KW-1185">Reference proteome</keyword>
<evidence type="ECO:0000313" key="4">
    <source>
        <dbReference type="Proteomes" id="UP000321638"/>
    </source>
</evidence>
<evidence type="ECO:0000313" key="3">
    <source>
        <dbReference type="EMBL" id="TXL80300.1"/>
    </source>
</evidence>
<name>A0A5C8PSJ2_9HYPH</name>
<evidence type="ECO:0000256" key="1">
    <source>
        <dbReference type="ARBA" id="ARBA00009981"/>
    </source>
</evidence>